<accession>A0A484LLK4</accession>
<dbReference type="GO" id="GO:0032454">
    <property type="term" value="F:histone H3K9 demethylase activity"/>
    <property type="evidence" value="ECO:0007669"/>
    <property type="project" value="InterPro"/>
</dbReference>
<evidence type="ECO:0000256" key="3">
    <source>
        <dbReference type="ARBA" id="ARBA00022723"/>
    </source>
</evidence>
<dbReference type="SMART" id="SM00558">
    <property type="entry name" value="JmjC"/>
    <property type="match status" value="1"/>
</dbReference>
<dbReference type="GO" id="GO:0031490">
    <property type="term" value="F:chromatin DNA binding"/>
    <property type="evidence" value="ECO:0007669"/>
    <property type="project" value="TreeGrafter"/>
</dbReference>
<organism evidence="6 7">
    <name type="scientific">Cuscuta campestris</name>
    <dbReference type="NCBI Taxonomy" id="132261"/>
    <lineage>
        <taxon>Eukaryota</taxon>
        <taxon>Viridiplantae</taxon>
        <taxon>Streptophyta</taxon>
        <taxon>Embryophyta</taxon>
        <taxon>Tracheophyta</taxon>
        <taxon>Spermatophyta</taxon>
        <taxon>Magnoliopsida</taxon>
        <taxon>eudicotyledons</taxon>
        <taxon>Gunneridae</taxon>
        <taxon>Pentapetalae</taxon>
        <taxon>asterids</taxon>
        <taxon>lamiids</taxon>
        <taxon>Solanales</taxon>
        <taxon>Convolvulaceae</taxon>
        <taxon>Cuscuteae</taxon>
        <taxon>Cuscuta</taxon>
        <taxon>Cuscuta subgen. Grammica</taxon>
        <taxon>Cuscuta sect. Cleistogrammica</taxon>
    </lineage>
</organism>
<protein>
    <recommendedName>
        <fullName evidence="5">JmjC domain-containing protein</fullName>
    </recommendedName>
</protein>
<name>A0A484LLK4_9ASTE</name>
<gene>
    <name evidence="6" type="ORF">CCAM_LOCUS19119</name>
</gene>
<dbReference type="GO" id="GO:0003712">
    <property type="term" value="F:transcription coregulator activity"/>
    <property type="evidence" value="ECO:0007669"/>
    <property type="project" value="TreeGrafter"/>
</dbReference>
<keyword evidence="7" id="KW-1185">Reference proteome</keyword>
<dbReference type="GO" id="GO:0000785">
    <property type="term" value="C:chromatin"/>
    <property type="evidence" value="ECO:0007669"/>
    <property type="project" value="TreeGrafter"/>
</dbReference>
<dbReference type="PANTHER" id="PTHR12549:SF36">
    <property type="entry name" value="LYSINE-SPECIFIC DEMETHYLASE JMJ25-LIKE"/>
    <property type="match status" value="1"/>
</dbReference>
<keyword evidence="3" id="KW-0479">Metal-binding</keyword>
<dbReference type="GO" id="GO:0006357">
    <property type="term" value="P:regulation of transcription by RNA polymerase II"/>
    <property type="evidence" value="ECO:0007669"/>
    <property type="project" value="TreeGrafter"/>
</dbReference>
<dbReference type="Gene3D" id="2.60.120.650">
    <property type="entry name" value="Cupin"/>
    <property type="match status" value="1"/>
</dbReference>
<dbReference type="InterPro" id="IPR003347">
    <property type="entry name" value="JmjC_dom"/>
</dbReference>
<feature type="domain" description="JmjC" evidence="5">
    <location>
        <begin position="44"/>
        <end position="287"/>
    </location>
</feature>
<dbReference type="SUPFAM" id="SSF51197">
    <property type="entry name" value="Clavaminate synthase-like"/>
    <property type="match status" value="1"/>
</dbReference>
<dbReference type="GO" id="GO:0046872">
    <property type="term" value="F:metal ion binding"/>
    <property type="evidence" value="ECO:0007669"/>
    <property type="project" value="UniProtKB-KW"/>
</dbReference>
<evidence type="ECO:0000256" key="1">
    <source>
        <dbReference type="ARBA" id="ARBA00004123"/>
    </source>
</evidence>
<evidence type="ECO:0000256" key="2">
    <source>
        <dbReference type="ARBA" id="ARBA00006801"/>
    </source>
</evidence>
<evidence type="ECO:0000256" key="4">
    <source>
        <dbReference type="ARBA" id="ARBA00023242"/>
    </source>
</evidence>
<evidence type="ECO:0000259" key="5">
    <source>
        <dbReference type="PROSITE" id="PS51184"/>
    </source>
</evidence>
<dbReference type="InterPro" id="IPR045109">
    <property type="entry name" value="LSDs-like"/>
</dbReference>
<comment type="similarity">
    <text evidence="2">Belongs to the JARID1 histone demethylase family.</text>
</comment>
<dbReference type="OrthoDB" id="1667110at2759"/>
<proteinExistence type="inferred from homology"/>
<evidence type="ECO:0000313" key="7">
    <source>
        <dbReference type="Proteomes" id="UP000595140"/>
    </source>
</evidence>
<comment type="subcellular location">
    <subcellularLocation>
        <location evidence="1">Nucleus</location>
    </subcellularLocation>
</comment>
<dbReference type="AlphaFoldDB" id="A0A484LLK4"/>
<dbReference type="PANTHER" id="PTHR12549">
    <property type="entry name" value="JMJC DOMAIN-CONTAINING HISTONE DEMETHYLATION PROTEIN"/>
    <property type="match status" value="1"/>
</dbReference>
<evidence type="ECO:0000313" key="6">
    <source>
        <dbReference type="EMBL" id="VFQ77343.1"/>
    </source>
</evidence>
<dbReference type="Pfam" id="PF02373">
    <property type="entry name" value="JmjC"/>
    <property type="match status" value="1"/>
</dbReference>
<dbReference type="PROSITE" id="PS51184">
    <property type="entry name" value="JMJC"/>
    <property type="match status" value="1"/>
</dbReference>
<dbReference type="Proteomes" id="UP000595140">
    <property type="component" value="Unassembled WGS sequence"/>
</dbReference>
<dbReference type="CDD" id="cd02208">
    <property type="entry name" value="cupin_RmlC-like"/>
    <property type="match status" value="1"/>
</dbReference>
<sequence>MHSNGWPEVLKLKDWPSSTLFEERLPRHCAEFIRALPYKEYTHPYSGILNTATKLPKEALKPDLGPKTYIAYGFVEELGRGDSVTKLHCDMSDAVNVLMHTAEVRIQDSQVPKIKKLKKKYDAENLKELFAVGRDEGAESPDLVPIDNFKSASSNNGPTNDVNNSMVDATDGGAVWDIFRRQDVNKLEKYLRRHHKEFRHLRSEPVEQVFHPIHDQVFYLNTYHKRKLKEEFGVEPWTFIQKLGEAVFIPAGCPHQVRNIKSCIKVALDFVSPENVMKMTLHAIRGALDELEKLEAK</sequence>
<dbReference type="EMBL" id="OOIL02001668">
    <property type="protein sequence ID" value="VFQ77343.1"/>
    <property type="molecule type" value="Genomic_DNA"/>
</dbReference>
<reference evidence="6 7" key="1">
    <citation type="submission" date="2018-04" db="EMBL/GenBank/DDBJ databases">
        <authorList>
            <person name="Vogel A."/>
        </authorList>
    </citation>
    <scope>NUCLEOTIDE SEQUENCE [LARGE SCALE GENOMIC DNA]</scope>
</reference>
<dbReference type="GO" id="GO:0000118">
    <property type="term" value="C:histone deacetylase complex"/>
    <property type="evidence" value="ECO:0007669"/>
    <property type="project" value="TreeGrafter"/>
</dbReference>
<keyword evidence="4" id="KW-0539">Nucleus</keyword>